<feature type="domain" description="GB1/RHD3-type G" evidence="10">
    <location>
        <begin position="34"/>
        <end position="266"/>
    </location>
</feature>
<evidence type="ECO:0000256" key="9">
    <source>
        <dbReference type="SAM" id="Phobius"/>
    </source>
</evidence>
<comment type="subcellular location">
    <subcellularLocation>
        <location evidence="8">Endoplasmic reticulum membrane</location>
        <topology evidence="8">Multi-pass membrane protein</topology>
    </subcellularLocation>
    <text evidence="8">Enriched in the cortical ER. Concentrated in punctae along the ER tubules.</text>
</comment>
<dbReference type="InterPro" id="IPR046758">
    <property type="entry name" value="Sey1/RHD3-like_3HB"/>
</dbReference>
<evidence type="ECO:0000313" key="11">
    <source>
        <dbReference type="EMBL" id="KAK5778878.1"/>
    </source>
</evidence>
<dbReference type="PANTHER" id="PTHR45923">
    <property type="entry name" value="PROTEIN SEY1"/>
    <property type="match status" value="1"/>
</dbReference>
<dbReference type="HAMAP" id="MF_03109">
    <property type="entry name" value="Sey1"/>
    <property type="match status" value="1"/>
</dbReference>
<keyword evidence="6 8" id="KW-0342">GTP-binding</keyword>
<name>A0AAN7WLK5_9SACH</name>
<dbReference type="EMBL" id="JAWIZZ010000051">
    <property type="protein sequence ID" value="KAK5778878.1"/>
    <property type="molecule type" value="Genomic_DNA"/>
</dbReference>
<keyword evidence="12" id="KW-1185">Reference proteome</keyword>
<evidence type="ECO:0000256" key="6">
    <source>
        <dbReference type="ARBA" id="ARBA00023134"/>
    </source>
</evidence>
<dbReference type="GO" id="GO:0005789">
    <property type="term" value="C:endoplasmic reticulum membrane"/>
    <property type="evidence" value="ECO:0007669"/>
    <property type="project" value="UniProtKB-SubCell"/>
</dbReference>
<evidence type="ECO:0000256" key="3">
    <source>
        <dbReference type="ARBA" id="ARBA00022801"/>
    </source>
</evidence>
<feature type="binding site" evidence="8">
    <location>
        <begin position="44"/>
        <end position="51"/>
    </location>
    <ligand>
        <name>GTP</name>
        <dbReference type="ChEBI" id="CHEBI:37565"/>
    </ligand>
</feature>
<dbReference type="InterPro" id="IPR027417">
    <property type="entry name" value="P-loop_NTPase"/>
</dbReference>
<dbReference type="Proteomes" id="UP001306508">
    <property type="component" value="Unassembled WGS sequence"/>
</dbReference>
<evidence type="ECO:0000256" key="4">
    <source>
        <dbReference type="ARBA" id="ARBA00022824"/>
    </source>
</evidence>
<dbReference type="InterPro" id="IPR030386">
    <property type="entry name" value="G_GB1_RHD3_dom"/>
</dbReference>
<dbReference type="GO" id="GO:0005525">
    <property type="term" value="F:GTP binding"/>
    <property type="evidence" value="ECO:0007669"/>
    <property type="project" value="UniProtKB-UniRule"/>
</dbReference>
<dbReference type="InterPro" id="IPR008803">
    <property type="entry name" value="RHD3/Sey1"/>
</dbReference>
<evidence type="ECO:0000256" key="2">
    <source>
        <dbReference type="ARBA" id="ARBA00022741"/>
    </source>
</evidence>
<dbReference type="Gene3D" id="3.40.50.300">
    <property type="entry name" value="P-loop containing nucleotide triphosphate hydrolases"/>
    <property type="match status" value="1"/>
</dbReference>
<comment type="caution">
    <text evidence="11">The sequence shown here is derived from an EMBL/GenBank/DDBJ whole genome shotgun (WGS) entry which is preliminary data.</text>
</comment>
<feature type="topological domain" description="Cytoplasmic" evidence="8">
    <location>
        <begin position="750"/>
        <end position="790"/>
    </location>
</feature>
<feature type="topological domain" description="Cytoplasmic" evidence="8">
    <location>
        <begin position="1"/>
        <end position="704"/>
    </location>
</feature>
<evidence type="ECO:0000256" key="1">
    <source>
        <dbReference type="ARBA" id="ARBA00022692"/>
    </source>
</evidence>
<dbReference type="GO" id="GO:0003924">
    <property type="term" value="F:GTPase activity"/>
    <property type="evidence" value="ECO:0007669"/>
    <property type="project" value="UniProtKB-UniRule"/>
</dbReference>
<keyword evidence="3 8" id="KW-0378">Hydrolase</keyword>
<feature type="transmembrane region" description="Helical" evidence="9">
    <location>
        <begin position="705"/>
        <end position="722"/>
    </location>
</feature>
<dbReference type="PROSITE" id="PS51715">
    <property type="entry name" value="G_GB1_RHD3"/>
    <property type="match status" value="1"/>
</dbReference>
<evidence type="ECO:0000313" key="12">
    <source>
        <dbReference type="Proteomes" id="UP001306508"/>
    </source>
</evidence>
<dbReference type="Pfam" id="PF20428">
    <property type="entry name" value="Sey1_3HB"/>
    <property type="match status" value="1"/>
</dbReference>
<gene>
    <name evidence="8" type="primary">SEY1</name>
    <name evidence="11" type="ORF">RI543_003805</name>
</gene>
<dbReference type="SUPFAM" id="SSF52540">
    <property type="entry name" value="P-loop containing nucleoside triphosphate hydrolases"/>
    <property type="match status" value="1"/>
</dbReference>
<evidence type="ECO:0000256" key="7">
    <source>
        <dbReference type="ARBA" id="ARBA00023136"/>
    </source>
</evidence>
<dbReference type="PANTHER" id="PTHR45923:SF2">
    <property type="entry name" value="PROTEIN SEY1"/>
    <property type="match status" value="1"/>
</dbReference>
<dbReference type="CDD" id="cd01851">
    <property type="entry name" value="GBP"/>
    <property type="match status" value="1"/>
</dbReference>
<dbReference type="FunFam" id="3.40.50.300:FF:000727">
    <property type="entry name" value="Protein SEY1 homolog"/>
    <property type="match status" value="1"/>
</dbReference>
<keyword evidence="4 8" id="KW-0256">Endoplasmic reticulum</keyword>
<evidence type="ECO:0000256" key="8">
    <source>
        <dbReference type="HAMAP-Rule" id="MF_03109"/>
    </source>
</evidence>
<reference evidence="12" key="1">
    <citation type="submission" date="2023-07" db="EMBL/GenBank/DDBJ databases">
        <title>A draft genome of Kazachstania heterogenica Y-27499.</title>
        <authorList>
            <person name="Donic C."/>
            <person name="Kralova J.S."/>
            <person name="Fidel L."/>
            <person name="Ben-Dor S."/>
            <person name="Jung S."/>
        </authorList>
    </citation>
    <scope>NUCLEOTIDE SEQUENCE [LARGE SCALE GENOMIC DNA]</scope>
    <source>
        <strain evidence="12">Y27499</strain>
    </source>
</reference>
<dbReference type="Pfam" id="PF05879">
    <property type="entry name" value="RHD3_GTPase"/>
    <property type="match status" value="1"/>
</dbReference>
<keyword evidence="7 8" id="KW-0472">Membrane</keyword>
<evidence type="ECO:0000259" key="10">
    <source>
        <dbReference type="PROSITE" id="PS51715"/>
    </source>
</evidence>
<keyword evidence="5 8" id="KW-1133">Transmembrane helix</keyword>
<feature type="topological domain" description="Lumenal" evidence="8">
    <location>
        <begin position="726"/>
        <end position="728"/>
    </location>
</feature>
<sequence>MVEQTAIQLINEEKQFSDAILPYFKSILEEKDIGQNYHVISVFGSQSSGKSTLLNILFNTEFDTMDAQVKRQQTTKGIWLAHTHEINNSHDDRSLLNEELFVLDVEGSDGAERGEDQDFERKAALFAISVSEVLIVNLWEQQIGLYQGNNMGLLKTVFEVNLSLFGNSHQKKKVLLLFVIRDHVGVTPLESLSESLINELESLWDGLNKPIGSDNISLYDFFDLKFVGLGHKILQNDKFIEDVKKLGDQFSQSPTKSEKAIFRPIYHHMLPLDGWCMYAQNCWDQIENNKDLDLPTQQILVARFKTNEILEETFIKYFNDFDKIVQPILNNRDDLILELKHIKEQCLSDYDSMASRYTKQVYLENRQSLISKINEKFENSVDQHLKDVSIELLDKINDIIKENMNNKKLTFIDSLTTVKDSMDKQYMSILKKFNENDLLLLSSVEQKCKDFEKLLDSKIIELKNNELKLLISKVRKTITFEIKDEIIPLLSNPSLDVWDKIISRFNSILDRNLSKYKVQVAAVESTESDKDNSKEEGDTQSIQYDFQLGLGQITNDTTAKRIHFAAWLSLATTTHDYLKSDTIVNIIRDTFENAFRYDENDTPILWKDEQEIDETFKMARRKALSVLDILCMAKTSDNVEIVPDVNIDDEIGKEYEDEVGIYHMTRFSHILNELEKEKVLQQFKRQVNLIVIDAKRSIIKTTTHIPLWIYVIIVVLGWNEFMMVIKNPFYVTMLLILSVAFFFVHRFNLWNPVLNVVSVAIGETRQTVKSKLREYVLDEHEKVPHKARSM</sequence>
<comment type="similarity">
    <text evidence="8">Belongs to the TRAFAC class dynamin-like GTPase superfamily. GB1/RHD3 GTPase family. RHD3 subfamily.</text>
</comment>
<evidence type="ECO:0000256" key="5">
    <source>
        <dbReference type="ARBA" id="ARBA00022989"/>
    </source>
</evidence>
<proteinExistence type="inferred from homology"/>
<keyword evidence="1 8" id="KW-0812">Transmembrane</keyword>
<protein>
    <recommendedName>
        <fullName evidence="10">GB1/RHD3-type G domain-containing protein</fullName>
    </recommendedName>
</protein>
<dbReference type="GO" id="GO:0016320">
    <property type="term" value="P:endoplasmic reticulum membrane fusion"/>
    <property type="evidence" value="ECO:0007669"/>
    <property type="project" value="TreeGrafter"/>
</dbReference>
<feature type="transmembrane region" description="Helical" evidence="9">
    <location>
        <begin position="729"/>
        <end position="747"/>
    </location>
</feature>
<keyword evidence="2 8" id="KW-0547">Nucleotide-binding</keyword>
<accession>A0AAN7WLK5</accession>
<organism evidence="11 12">
    <name type="scientific">Arxiozyma heterogenica</name>
    <dbReference type="NCBI Taxonomy" id="278026"/>
    <lineage>
        <taxon>Eukaryota</taxon>
        <taxon>Fungi</taxon>
        <taxon>Dikarya</taxon>
        <taxon>Ascomycota</taxon>
        <taxon>Saccharomycotina</taxon>
        <taxon>Saccharomycetes</taxon>
        <taxon>Saccharomycetales</taxon>
        <taxon>Saccharomycetaceae</taxon>
        <taxon>Arxiozyma</taxon>
    </lineage>
</organism>
<dbReference type="AlphaFoldDB" id="A0AAN7WLK5"/>